<sequence length="320" mass="36411">MADHYPKHVALVATNPKKAQGSDLICFYVDGGNKVLQSGFSKATSEWSKPIEVVQSEHPIERVEASVLHNEHEPSVHDYQAARRFATRGEQWFDPERDGQIGLIYISDGIAKQMGRSLAETEWMERDMPVIANVILASSTNTSSEVSFCTRQNVRDSEMCWRSDVTEDLDWRTDFRVDWEGLSFSTCMNRTSVNFVTKKLNDAKITRYNMAIGEMRRSVWGVAESFPDSRLEIAARDPHKPRVFLFNEDRIVECQQGNNVIDTIVEFEEKIPDVSVAAVALEENESAPFPIMLVYGNSGLTKSILWTQKGRWKETHDVRS</sequence>
<dbReference type="EMBL" id="KV878216">
    <property type="protein sequence ID" value="OJJ31325.1"/>
    <property type="molecule type" value="Genomic_DNA"/>
</dbReference>
<name>A0A1L9R8S7_ASPWE</name>
<dbReference type="RefSeq" id="XP_040685002.1">
    <property type="nucleotide sequence ID" value="XM_040836487.1"/>
</dbReference>
<accession>A0A1L9R8S7</accession>
<dbReference type="VEuPathDB" id="FungiDB:ASPWEDRAFT_45272"/>
<organism evidence="1 2">
    <name type="scientific">Aspergillus wentii DTO 134E9</name>
    <dbReference type="NCBI Taxonomy" id="1073089"/>
    <lineage>
        <taxon>Eukaryota</taxon>
        <taxon>Fungi</taxon>
        <taxon>Dikarya</taxon>
        <taxon>Ascomycota</taxon>
        <taxon>Pezizomycotina</taxon>
        <taxon>Eurotiomycetes</taxon>
        <taxon>Eurotiomycetidae</taxon>
        <taxon>Eurotiales</taxon>
        <taxon>Aspergillaceae</taxon>
        <taxon>Aspergillus</taxon>
        <taxon>Aspergillus subgen. Cremei</taxon>
    </lineage>
</organism>
<gene>
    <name evidence="1" type="ORF">ASPWEDRAFT_45272</name>
</gene>
<protein>
    <submittedName>
        <fullName evidence="1">Uncharacterized protein</fullName>
    </submittedName>
</protein>
<dbReference type="GeneID" id="63752335"/>
<evidence type="ECO:0000313" key="2">
    <source>
        <dbReference type="Proteomes" id="UP000184383"/>
    </source>
</evidence>
<dbReference type="Proteomes" id="UP000184383">
    <property type="component" value="Unassembled WGS sequence"/>
</dbReference>
<dbReference type="AlphaFoldDB" id="A0A1L9R8S7"/>
<keyword evidence="2" id="KW-1185">Reference proteome</keyword>
<reference evidence="2" key="1">
    <citation type="journal article" date="2017" name="Genome Biol.">
        <title>Comparative genomics reveals high biological diversity and specific adaptations in the industrially and medically important fungal genus Aspergillus.</title>
        <authorList>
            <person name="de Vries R.P."/>
            <person name="Riley R."/>
            <person name="Wiebenga A."/>
            <person name="Aguilar-Osorio G."/>
            <person name="Amillis S."/>
            <person name="Uchima C.A."/>
            <person name="Anderluh G."/>
            <person name="Asadollahi M."/>
            <person name="Askin M."/>
            <person name="Barry K."/>
            <person name="Battaglia E."/>
            <person name="Bayram O."/>
            <person name="Benocci T."/>
            <person name="Braus-Stromeyer S.A."/>
            <person name="Caldana C."/>
            <person name="Canovas D."/>
            <person name="Cerqueira G.C."/>
            <person name="Chen F."/>
            <person name="Chen W."/>
            <person name="Choi C."/>
            <person name="Clum A."/>
            <person name="Dos Santos R.A."/>
            <person name="Damasio A.R."/>
            <person name="Diallinas G."/>
            <person name="Emri T."/>
            <person name="Fekete E."/>
            <person name="Flipphi M."/>
            <person name="Freyberg S."/>
            <person name="Gallo A."/>
            <person name="Gournas C."/>
            <person name="Habgood R."/>
            <person name="Hainaut M."/>
            <person name="Harispe M.L."/>
            <person name="Henrissat B."/>
            <person name="Hilden K.S."/>
            <person name="Hope R."/>
            <person name="Hossain A."/>
            <person name="Karabika E."/>
            <person name="Karaffa L."/>
            <person name="Karanyi Z."/>
            <person name="Krasevec N."/>
            <person name="Kuo A."/>
            <person name="Kusch H."/>
            <person name="LaButti K."/>
            <person name="Lagendijk E.L."/>
            <person name="Lapidus A."/>
            <person name="Levasseur A."/>
            <person name="Lindquist E."/>
            <person name="Lipzen A."/>
            <person name="Logrieco A.F."/>
            <person name="MacCabe A."/>
            <person name="Maekelae M.R."/>
            <person name="Malavazi I."/>
            <person name="Melin P."/>
            <person name="Meyer V."/>
            <person name="Mielnichuk N."/>
            <person name="Miskei M."/>
            <person name="Molnar A.P."/>
            <person name="Mule G."/>
            <person name="Ngan C.Y."/>
            <person name="Orejas M."/>
            <person name="Orosz E."/>
            <person name="Ouedraogo J.P."/>
            <person name="Overkamp K.M."/>
            <person name="Park H.-S."/>
            <person name="Perrone G."/>
            <person name="Piumi F."/>
            <person name="Punt P.J."/>
            <person name="Ram A.F."/>
            <person name="Ramon A."/>
            <person name="Rauscher S."/>
            <person name="Record E."/>
            <person name="Riano-Pachon D.M."/>
            <person name="Robert V."/>
            <person name="Roehrig J."/>
            <person name="Ruller R."/>
            <person name="Salamov A."/>
            <person name="Salih N.S."/>
            <person name="Samson R.A."/>
            <person name="Sandor E."/>
            <person name="Sanguinetti M."/>
            <person name="Schuetze T."/>
            <person name="Sepcic K."/>
            <person name="Shelest E."/>
            <person name="Sherlock G."/>
            <person name="Sophianopoulou V."/>
            <person name="Squina F.M."/>
            <person name="Sun H."/>
            <person name="Susca A."/>
            <person name="Todd R.B."/>
            <person name="Tsang A."/>
            <person name="Unkles S.E."/>
            <person name="van de Wiele N."/>
            <person name="van Rossen-Uffink D."/>
            <person name="Oliveira J.V."/>
            <person name="Vesth T.C."/>
            <person name="Visser J."/>
            <person name="Yu J.-H."/>
            <person name="Zhou M."/>
            <person name="Andersen M.R."/>
            <person name="Archer D.B."/>
            <person name="Baker S.E."/>
            <person name="Benoit I."/>
            <person name="Brakhage A.A."/>
            <person name="Braus G.H."/>
            <person name="Fischer R."/>
            <person name="Frisvad J.C."/>
            <person name="Goldman G.H."/>
            <person name="Houbraken J."/>
            <person name="Oakley B."/>
            <person name="Pocsi I."/>
            <person name="Scazzocchio C."/>
            <person name="Seiboth B."/>
            <person name="vanKuyk P.A."/>
            <person name="Wortman J."/>
            <person name="Dyer P.S."/>
            <person name="Grigoriev I.V."/>
        </authorList>
    </citation>
    <scope>NUCLEOTIDE SEQUENCE [LARGE SCALE GENOMIC DNA]</scope>
    <source>
        <strain evidence="2">DTO 134E9</strain>
    </source>
</reference>
<proteinExistence type="predicted"/>
<evidence type="ECO:0000313" key="1">
    <source>
        <dbReference type="EMBL" id="OJJ31325.1"/>
    </source>
</evidence>